<evidence type="ECO:0000313" key="2">
    <source>
        <dbReference type="Proteomes" id="UP000474159"/>
    </source>
</evidence>
<reference evidence="1 2" key="1">
    <citation type="submission" date="2019-09" db="EMBL/GenBank/DDBJ databases">
        <title>YIM 48816 draft genome.</title>
        <authorList>
            <person name="Jiang L."/>
        </authorList>
    </citation>
    <scope>NUCLEOTIDE SEQUENCE [LARGE SCALE GENOMIC DNA]</scope>
    <source>
        <strain evidence="1 2">YIM 48816</strain>
    </source>
</reference>
<dbReference type="EMBL" id="VZZK01000028">
    <property type="protein sequence ID" value="KAB1076685.1"/>
    <property type="molecule type" value="Genomic_DNA"/>
</dbReference>
<organism evidence="1 2">
    <name type="scientific">Methylobacterium soli</name>
    <dbReference type="NCBI Taxonomy" id="553447"/>
    <lineage>
        <taxon>Bacteria</taxon>
        <taxon>Pseudomonadati</taxon>
        <taxon>Pseudomonadota</taxon>
        <taxon>Alphaproteobacteria</taxon>
        <taxon>Hyphomicrobiales</taxon>
        <taxon>Methylobacteriaceae</taxon>
        <taxon>Methylobacterium</taxon>
    </lineage>
</organism>
<keyword evidence="2" id="KW-1185">Reference proteome</keyword>
<dbReference type="OrthoDB" id="8005843at2"/>
<dbReference type="RefSeq" id="WP_151002611.1">
    <property type="nucleotide sequence ID" value="NZ_BPQY01000240.1"/>
</dbReference>
<protein>
    <submittedName>
        <fullName evidence="1">Uncharacterized protein</fullName>
    </submittedName>
</protein>
<proteinExistence type="predicted"/>
<comment type="caution">
    <text evidence="1">The sequence shown here is derived from an EMBL/GenBank/DDBJ whole genome shotgun (WGS) entry which is preliminary data.</text>
</comment>
<dbReference type="Proteomes" id="UP000474159">
    <property type="component" value="Unassembled WGS sequence"/>
</dbReference>
<evidence type="ECO:0000313" key="1">
    <source>
        <dbReference type="EMBL" id="KAB1076685.1"/>
    </source>
</evidence>
<gene>
    <name evidence="1" type="ORF">F6X53_22605</name>
</gene>
<sequence>MNATALPDKAPDDTITITLKRSEAGRLGEGMADLLCWCRGYMAGRPEHDAYSPMGVEETRTVRLAILDALNSGRTRGMPF</sequence>
<dbReference type="AlphaFoldDB" id="A0A6L3SWZ6"/>
<accession>A0A6L3SWZ6</accession>
<name>A0A6L3SWZ6_9HYPH</name>